<keyword evidence="1" id="KW-1133">Transmembrane helix</keyword>
<gene>
    <name evidence="2" type="ORF">ACFSNB_11880</name>
</gene>
<keyword evidence="1" id="KW-0472">Membrane</keyword>
<feature type="transmembrane region" description="Helical" evidence="1">
    <location>
        <begin position="30"/>
        <end position="48"/>
    </location>
</feature>
<organism evidence="2 3">
    <name type="scientific">Phaeospirillum tilakii</name>
    <dbReference type="NCBI Taxonomy" id="741673"/>
    <lineage>
        <taxon>Bacteria</taxon>
        <taxon>Pseudomonadati</taxon>
        <taxon>Pseudomonadota</taxon>
        <taxon>Alphaproteobacteria</taxon>
        <taxon>Rhodospirillales</taxon>
        <taxon>Rhodospirillaceae</taxon>
        <taxon>Phaeospirillum</taxon>
    </lineage>
</organism>
<evidence type="ECO:0000313" key="3">
    <source>
        <dbReference type="Proteomes" id="UP001597296"/>
    </source>
</evidence>
<accession>A0ABW5CCT5</accession>
<keyword evidence="1" id="KW-0812">Transmembrane</keyword>
<dbReference type="InterPro" id="IPR045781">
    <property type="entry name" value="SxtJ"/>
</dbReference>
<dbReference type="EMBL" id="JBHUIY010000022">
    <property type="protein sequence ID" value="MFD2234506.1"/>
    <property type="molecule type" value="Genomic_DNA"/>
</dbReference>
<sequence>MGSNRAFGLVFAVVFGVVAALPLREGGDPAWWAAGIAAAFALVALIFPRALKPLNFVWFLIGMGLHRVVSPLVMGLLFFLTVTPIGLLMRLSGKDPLRLKRDPTATSYWLDRTPGPAADSMRRQF</sequence>
<evidence type="ECO:0000256" key="1">
    <source>
        <dbReference type="SAM" id="Phobius"/>
    </source>
</evidence>
<proteinExistence type="predicted"/>
<keyword evidence="3" id="KW-1185">Reference proteome</keyword>
<dbReference type="Pfam" id="PF19588">
    <property type="entry name" value="SxtJ"/>
    <property type="match status" value="1"/>
</dbReference>
<feature type="transmembrane region" description="Helical" evidence="1">
    <location>
        <begin position="68"/>
        <end position="91"/>
    </location>
</feature>
<dbReference type="Proteomes" id="UP001597296">
    <property type="component" value="Unassembled WGS sequence"/>
</dbReference>
<dbReference type="RefSeq" id="WP_377316783.1">
    <property type="nucleotide sequence ID" value="NZ_JBHUIY010000022.1"/>
</dbReference>
<comment type="caution">
    <text evidence="2">The sequence shown here is derived from an EMBL/GenBank/DDBJ whole genome shotgun (WGS) entry which is preliminary data.</text>
</comment>
<reference evidence="3" key="1">
    <citation type="journal article" date="2019" name="Int. J. Syst. Evol. Microbiol.">
        <title>The Global Catalogue of Microorganisms (GCM) 10K type strain sequencing project: providing services to taxonomists for standard genome sequencing and annotation.</title>
        <authorList>
            <consortium name="The Broad Institute Genomics Platform"/>
            <consortium name="The Broad Institute Genome Sequencing Center for Infectious Disease"/>
            <person name="Wu L."/>
            <person name="Ma J."/>
        </authorList>
    </citation>
    <scope>NUCLEOTIDE SEQUENCE [LARGE SCALE GENOMIC DNA]</scope>
    <source>
        <strain evidence="3">KCTC 15012</strain>
    </source>
</reference>
<evidence type="ECO:0000313" key="2">
    <source>
        <dbReference type="EMBL" id="MFD2234506.1"/>
    </source>
</evidence>
<name>A0ABW5CCT5_9PROT</name>
<feature type="transmembrane region" description="Helical" evidence="1">
    <location>
        <begin position="6"/>
        <end position="23"/>
    </location>
</feature>
<protein>
    <submittedName>
        <fullName evidence="2">SxtJ family membrane protein</fullName>
    </submittedName>
</protein>